<protein>
    <submittedName>
        <fullName evidence="2">Putative IS1595 family protein</fullName>
    </submittedName>
</protein>
<dbReference type="Proteomes" id="UP000005307">
    <property type="component" value="Chromosome"/>
</dbReference>
<dbReference type="STRING" id="391626.OAN307_c04280"/>
<reference evidence="2 3" key="1">
    <citation type="journal article" date="2013" name="PLoS ONE">
        <title>Poles Apart: Arctic and Antarctic Octadecabacter strains Share High Genome Plasticity and a New Type of Xanthorhodopsin.</title>
        <authorList>
            <person name="Vollmers J."/>
            <person name="Voget S."/>
            <person name="Dietrich S."/>
            <person name="Gollnow K."/>
            <person name="Smits M."/>
            <person name="Meyer K."/>
            <person name="Brinkhoff T."/>
            <person name="Simon M."/>
            <person name="Daniel R."/>
        </authorList>
    </citation>
    <scope>NUCLEOTIDE SEQUENCE [LARGE SCALE GENOMIC DNA]</scope>
    <source>
        <strain evidence="2 3">307</strain>
    </source>
</reference>
<dbReference type="EMBL" id="CP003740">
    <property type="protein sequence ID" value="AGI66169.1"/>
    <property type="molecule type" value="Genomic_DNA"/>
</dbReference>
<dbReference type="InterPro" id="IPR024442">
    <property type="entry name" value="Transposase_Zn_ribbon"/>
</dbReference>
<feature type="domain" description="ISXO2-like transposase" evidence="1">
    <location>
        <begin position="135"/>
        <end position="281"/>
    </location>
</feature>
<dbReference type="SMART" id="SM01126">
    <property type="entry name" value="DDE_Tnp_IS1595"/>
    <property type="match status" value="1"/>
</dbReference>
<gene>
    <name evidence="2" type="ORF">OAN307_c04280</name>
</gene>
<evidence type="ECO:0000313" key="2">
    <source>
        <dbReference type="EMBL" id="AGI66169.1"/>
    </source>
</evidence>
<dbReference type="KEGG" id="oat:OAN307_c04280"/>
<dbReference type="eggNOG" id="COG3677">
    <property type="taxonomic scope" value="Bacteria"/>
</dbReference>
<dbReference type="AlphaFoldDB" id="M9R0K4"/>
<keyword evidence="3" id="KW-1185">Reference proteome</keyword>
<dbReference type="Pfam" id="PF12760">
    <property type="entry name" value="Zn_ribbon_IS1595"/>
    <property type="match status" value="1"/>
</dbReference>
<dbReference type="HOGENOM" id="CLU_044348_1_4_5"/>
<proteinExistence type="predicted"/>
<evidence type="ECO:0000259" key="1">
    <source>
        <dbReference type="SMART" id="SM01126"/>
    </source>
</evidence>
<dbReference type="InterPro" id="IPR024445">
    <property type="entry name" value="Tnp_ISXO2-like"/>
</dbReference>
<dbReference type="NCBIfam" id="NF033547">
    <property type="entry name" value="transpos_IS1595"/>
    <property type="match status" value="1"/>
</dbReference>
<evidence type="ECO:0000313" key="3">
    <source>
        <dbReference type="Proteomes" id="UP000005307"/>
    </source>
</evidence>
<dbReference type="Pfam" id="PF12762">
    <property type="entry name" value="DDE_Tnp_IS1595"/>
    <property type="match status" value="1"/>
</dbReference>
<name>M9R0K4_9RHOB</name>
<sequence length="313" mass="35581">MPARWKNDKPMSRLAFDARFSDEEACSHYLAEHRWPEGFVCPSCGTCKGWPLKRNRATWECAGCARQTSVTAGTVMHSSHLPLRIWFLAAHIITSHSNGMSALQLQAQLGLGSYKTAWLLLQKLRRSMVNPDRNPLKDLVEIDETEIPFRSRHDPEDRPKGGRSPVGKMFVVCAVELSRDGHPRRIRMKHIPDGASKTLHGFIGQAVEPGAHVITDGWLGYENPPANTHEAKVVSGKKAHDILHWVHRVFSNLKTWAKGVFHGLRKCHLQRYLDEFVFRWNRRRHMRSAFDTLLGIGVGIGPATYRDFVEQRA</sequence>
<accession>M9R0K4</accession>
<organism evidence="2 3">
    <name type="scientific">Octadecabacter antarcticus 307</name>
    <dbReference type="NCBI Taxonomy" id="391626"/>
    <lineage>
        <taxon>Bacteria</taxon>
        <taxon>Pseudomonadati</taxon>
        <taxon>Pseudomonadota</taxon>
        <taxon>Alphaproteobacteria</taxon>
        <taxon>Rhodobacterales</taxon>
        <taxon>Roseobacteraceae</taxon>
        <taxon>Octadecabacter</taxon>
    </lineage>
</organism>
<dbReference type="OrthoDB" id="271821at2"/>
<dbReference type="RefSeq" id="WP_015498222.1">
    <property type="nucleotide sequence ID" value="NC_020911.1"/>
</dbReference>